<accession>A0A0H1BM17</accession>
<keyword evidence="2" id="KW-1185">Reference proteome</keyword>
<dbReference type="EMBL" id="LDEV01001171">
    <property type="protein sequence ID" value="KLJ12092.1"/>
    <property type="molecule type" value="Genomic_DNA"/>
</dbReference>
<dbReference type="Proteomes" id="UP000053573">
    <property type="component" value="Unassembled WGS sequence"/>
</dbReference>
<comment type="caution">
    <text evidence="1">The sequence shown here is derived from an EMBL/GenBank/DDBJ whole genome shotgun (WGS) entry which is preliminary data.</text>
</comment>
<protein>
    <submittedName>
        <fullName evidence="1">Uncharacterized protein</fullName>
    </submittedName>
</protein>
<sequence>MAEKNENLLSASQKAYRSQKEKKYVLSWNNHAGMSPGLCISRGWNLLHFLRPSPFGFRESRTFEKGWPLMMAHSSYSCPVQGQSPQQ</sequence>
<organism evidence="1 2">
    <name type="scientific">Blastomyces silverae</name>
    <dbReference type="NCBI Taxonomy" id="2060906"/>
    <lineage>
        <taxon>Eukaryota</taxon>
        <taxon>Fungi</taxon>
        <taxon>Dikarya</taxon>
        <taxon>Ascomycota</taxon>
        <taxon>Pezizomycotina</taxon>
        <taxon>Eurotiomycetes</taxon>
        <taxon>Eurotiomycetidae</taxon>
        <taxon>Onygenales</taxon>
        <taxon>Ajellomycetaceae</taxon>
        <taxon>Blastomyces</taxon>
    </lineage>
</organism>
<reference evidence="2" key="1">
    <citation type="journal article" date="2015" name="PLoS Genet.">
        <title>The dynamic genome and transcriptome of the human fungal pathogen Blastomyces and close relative Emmonsia.</title>
        <authorList>
            <person name="Munoz J.F."/>
            <person name="Gauthier G.M."/>
            <person name="Desjardins C.A."/>
            <person name="Gallo J.E."/>
            <person name="Holder J."/>
            <person name="Sullivan T.D."/>
            <person name="Marty A.J."/>
            <person name="Carmen J.C."/>
            <person name="Chen Z."/>
            <person name="Ding L."/>
            <person name="Gujja S."/>
            <person name="Magrini V."/>
            <person name="Misas E."/>
            <person name="Mitreva M."/>
            <person name="Priest M."/>
            <person name="Saif S."/>
            <person name="Whiston E.A."/>
            <person name="Young S."/>
            <person name="Zeng Q."/>
            <person name="Goldman W.E."/>
            <person name="Mardis E.R."/>
            <person name="Taylor J.W."/>
            <person name="McEwen J.G."/>
            <person name="Clay O.K."/>
            <person name="Klein B.S."/>
            <person name="Cuomo C.A."/>
        </authorList>
    </citation>
    <scope>NUCLEOTIDE SEQUENCE [LARGE SCALE GENOMIC DNA]</scope>
    <source>
        <strain evidence="2">UAMH 139</strain>
    </source>
</reference>
<proteinExistence type="predicted"/>
<evidence type="ECO:0000313" key="2">
    <source>
        <dbReference type="Proteomes" id="UP000053573"/>
    </source>
</evidence>
<evidence type="ECO:0000313" key="1">
    <source>
        <dbReference type="EMBL" id="KLJ12092.1"/>
    </source>
</evidence>
<gene>
    <name evidence="1" type="ORF">EMPG_12790</name>
</gene>
<name>A0A0H1BM17_9EURO</name>
<dbReference type="AlphaFoldDB" id="A0A0H1BM17"/>